<accession>A0ABY8WW48</accession>
<dbReference type="InterPro" id="IPR035901">
    <property type="entry name" value="GIY-YIG_endonuc_sf"/>
</dbReference>
<feature type="domain" description="GIY-YIG" evidence="2">
    <location>
        <begin position="7"/>
        <end position="86"/>
    </location>
</feature>
<evidence type="ECO:0000313" key="3">
    <source>
        <dbReference type="EMBL" id="WIO46438.1"/>
    </source>
</evidence>
<keyword evidence="4" id="KW-1185">Reference proteome</keyword>
<evidence type="ECO:0000259" key="2">
    <source>
        <dbReference type="PROSITE" id="PS50164"/>
    </source>
</evidence>
<evidence type="ECO:0000256" key="1">
    <source>
        <dbReference type="SAM" id="Phobius"/>
    </source>
</evidence>
<protein>
    <submittedName>
        <fullName evidence="3">GIY-YIG domain-containing protein</fullName>
    </submittedName>
</protein>
<reference evidence="3 4" key="1">
    <citation type="journal article" date="2023" name="Cell">
        <title>Genetic manipulation of Patescibacteria provides mechanistic insights into microbial dark matter and the epibiotic lifestyle.</title>
        <authorList>
            <person name="Wang Y."/>
            <person name="Gallagher L.A."/>
            <person name="Andrade P.A."/>
            <person name="Liu A."/>
            <person name="Humphreys I.R."/>
            <person name="Turkarslan S."/>
            <person name="Cutler K.J."/>
            <person name="Arrieta-Ortiz M.L."/>
            <person name="Li Y."/>
            <person name="Radey M.C."/>
            <person name="McLean J.S."/>
            <person name="Cong Q."/>
            <person name="Baker D."/>
            <person name="Baliga N.S."/>
            <person name="Peterson S.B."/>
            <person name="Mougous J.D."/>
        </authorList>
    </citation>
    <scope>NUCLEOTIDE SEQUENCE [LARGE SCALE GENOMIC DNA]</scope>
    <source>
        <strain evidence="3 4">ML1</strain>
    </source>
</reference>
<feature type="transmembrane region" description="Helical" evidence="1">
    <location>
        <begin position="115"/>
        <end position="136"/>
    </location>
</feature>
<dbReference type="SUPFAM" id="SSF82771">
    <property type="entry name" value="GIY-YIG endonuclease"/>
    <property type="match status" value="1"/>
</dbReference>
<dbReference type="InterPro" id="IPR000305">
    <property type="entry name" value="GIY-YIG_endonuc"/>
</dbReference>
<keyword evidence="1" id="KW-1133">Transmembrane helix</keyword>
<dbReference type="Proteomes" id="UP001177295">
    <property type="component" value="Chromosome"/>
</dbReference>
<sequence>MVNKQKSRWQLYVLKLEQDKWYIGITSRSVEKRFREHQRGFAGANWTKKYKPLKIHDTKDLGLCDIEKAQLYEGRVTRKYMEQYGDNNVRGGDLTDIGDYVRHFGRIFTRESWGILSYIIFMQFVCLYLLIDLYVLHPSCR</sequence>
<dbReference type="PROSITE" id="PS50164">
    <property type="entry name" value="GIY_YIG"/>
    <property type="match status" value="1"/>
</dbReference>
<dbReference type="EMBL" id="CP124550">
    <property type="protein sequence ID" value="WIO46438.1"/>
    <property type="molecule type" value="Genomic_DNA"/>
</dbReference>
<keyword evidence="1" id="KW-0472">Membrane</keyword>
<keyword evidence="1" id="KW-0812">Transmembrane</keyword>
<dbReference type="Gene3D" id="3.40.1440.10">
    <property type="entry name" value="GIY-YIG endonuclease"/>
    <property type="match status" value="1"/>
</dbReference>
<proteinExistence type="predicted"/>
<organism evidence="3 4">
    <name type="scientific">Candidatus Southlakia epibionticum</name>
    <dbReference type="NCBI Taxonomy" id="3043284"/>
    <lineage>
        <taxon>Bacteria</taxon>
        <taxon>Candidatus Saccharimonadota</taxon>
        <taxon>Candidatus Saccharimonadia</taxon>
        <taxon>Candidatus Saccharimonadales</taxon>
        <taxon>Candidatus Saccharimonadaceae</taxon>
        <taxon>Candidatus Southlakia</taxon>
    </lineage>
</organism>
<gene>
    <name evidence="3" type="ORF">SEML1_0842</name>
</gene>
<evidence type="ECO:0000313" key="4">
    <source>
        <dbReference type="Proteomes" id="UP001177295"/>
    </source>
</evidence>
<name>A0ABY8WW48_9BACT</name>